<accession>A0ABN1PR67</accession>
<organism evidence="2 3">
    <name type="scientific">Kribbella koreensis</name>
    <dbReference type="NCBI Taxonomy" id="57909"/>
    <lineage>
        <taxon>Bacteria</taxon>
        <taxon>Bacillati</taxon>
        <taxon>Actinomycetota</taxon>
        <taxon>Actinomycetes</taxon>
        <taxon>Propionibacteriales</taxon>
        <taxon>Kribbellaceae</taxon>
        <taxon>Kribbella</taxon>
    </lineage>
</organism>
<proteinExistence type="predicted"/>
<feature type="compositionally biased region" description="Basic and acidic residues" evidence="1">
    <location>
        <begin position="201"/>
        <end position="211"/>
    </location>
</feature>
<protein>
    <submittedName>
        <fullName evidence="2">Uncharacterized protein</fullName>
    </submittedName>
</protein>
<dbReference type="EMBL" id="BAAAHK010000003">
    <property type="protein sequence ID" value="GAA0931975.1"/>
    <property type="molecule type" value="Genomic_DNA"/>
</dbReference>
<gene>
    <name evidence="2" type="ORF">GCM10009554_16190</name>
</gene>
<sequence>MSTQYRLIIRPELRQHLFALQQAARSQPGGLRDREFRAAIDGLKALADGREEDFNGRRLGYSPQHHDLRDCAELKVPVISESRGDRELGPSHRLIYREFEAEDGGLPYREAVCFAPRRDDRPFTTAAAILNRKLGVRVQEFSSIPDRRPTTGPHTRQEPAGPVRQPLPPDLRKALAAASDVAPARGAATAQPLTPRPPTTHRRDDPPTRER</sequence>
<evidence type="ECO:0000256" key="1">
    <source>
        <dbReference type="SAM" id="MobiDB-lite"/>
    </source>
</evidence>
<dbReference type="RefSeq" id="WP_343966455.1">
    <property type="nucleotide sequence ID" value="NZ_BAAAHK010000003.1"/>
</dbReference>
<comment type="caution">
    <text evidence="2">The sequence shown here is derived from an EMBL/GenBank/DDBJ whole genome shotgun (WGS) entry which is preliminary data.</text>
</comment>
<keyword evidence="3" id="KW-1185">Reference proteome</keyword>
<dbReference type="Proteomes" id="UP001500542">
    <property type="component" value="Unassembled WGS sequence"/>
</dbReference>
<evidence type="ECO:0000313" key="2">
    <source>
        <dbReference type="EMBL" id="GAA0931975.1"/>
    </source>
</evidence>
<name>A0ABN1PR67_9ACTN</name>
<feature type="region of interest" description="Disordered" evidence="1">
    <location>
        <begin position="140"/>
        <end position="211"/>
    </location>
</feature>
<evidence type="ECO:0000313" key="3">
    <source>
        <dbReference type="Proteomes" id="UP001500542"/>
    </source>
</evidence>
<reference evidence="2 3" key="1">
    <citation type="journal article" date="2019" name="Int. J. Syst. Evol. Microbiol.">
        <title>The Global Catalogue of Microorganisms (GCM) 10K type strain sequencing project: providing services to taxonomists for standard genome sequencing and annotation.</title>
        <authorList>
            <consortium name="The Broad Institute Genomics Platform"/>
            <consortium name="The Broad Institute Genome Sequencing Center for Infectious Disease"/>
            <person name="Wu L."/>
            <person name="Ma J."/>
        </authorList>
    </citation>
    <scope>NUCLEOTIDE SEQUENCE [LARGE SCALE GENOMIC DNA]</scope>
    <source>
        <strain evidence="2 3">JCM 10977</strain>
    </source>
</reference>